<dbReference type="PANTHER" id="PTHR30126">
    <property type="entry name" value="HTH-TYPE TRANSCRIPTIONAL REGULATOR"/>
    <property type="match status" value="1"/>
</dbReference>
<keyword evidence="2" id="KW-0805">Transcription regulation</keyword>
<protein>
    <submittedName>
        <fullName evidence="6">LysR family transcriptional regulator</fullName>
    </submittedName>
</protein>
<dbReference type="RefSeq" id="WP_109459870.1">
    <property type="nucleotide sequence ID" value="NZ_QFBC01000009.1"/>
</dbReference>
<dbReference type="OrthoDB" id="9808620at2"/>
<feature type="domain" description="HTH lysR-type" evidence="5">
    <location>
        <begin position="1"/>
        <end position="58"/>
    </location>
</feature>
<dbReference type="FunFam" id="1.10.10.10:FF:000001">
    <property type="entry name" value="LysR family transcriptional regulator"/>
    <property type="match status" value="1"/>
</dbReference>
<reference evidence="6 7" key="1">
    <citation type="submission" date="2018-05" db="EMBL/GenBank/DDBJ databases">
        <title>The draft genome of strain NS-104.</title>
        <authorList>
            <person name="Hang P."/>
            <person name="Jiang J."/>
        </authorList>
    </citation>
    <scope>NUCLEOTIDE SEQUENCE [LARGE SCALE GENOMIC DNA]</scope>
    <source>
        <strain evidence="6 7">NS-104</strain>
    </source>
</reference>
<evidence type="ECO:0000313" key="6">
    <source>
        <dbReference type="EMBL" id="PWE54650.1"/>
    </source>
</evidence>
<dbReference type="Proteomes" id="UP000245252">
    <property type="component" value="Unassembled WGS sequence"/>
</dbReference>
<accession>A0A2U2DN00</accession>
<organism evidence="6 7">
    <name type="scientific">Metarhizobium album</name>
    <dbReference type="NCBI Taxonomy" id="2182425"/>
    <lineage>
        <taxon>Bacteria</taxon>
        <taxon>Pseudomonadati</taxon>
        <taxon>Pseudomonadota</taxon>
        <taxon>Alphaproteobacteria</taxon>
        <taxon>Hyphomicrobiales</taxon>
        <taxon>Rhizobiaceae</taxon>
        <taxon>Metarhizobium</taxon>
    </lineage>
</organism>
<evidence type="ECO:0000256" key="4">
    <source>
        <dbReference type="ARBA" id="ARBA00023163"/>
    </source>
</evidence>
<dbReference type="GO" id="GO:0003700">
    <property type="term" value="F:DNA-binding transcription factor activity"/>
    <property type="evidence" value="ECO:0007669"/>
    <property type="project" value="InterPro"/>
</dbReference>
<dbReference type="InterPro" id="IPR005119">
    <property type="entry name" value="LysR_subst-bd"/>
</dbReference>
<dbReference type="InterPro" id="IPR000847">
    <property type="entry name" value="LysR_HTH_N"/>
</dbReference>
<comment type="similarity">
    <text evidence="1">Belongs to the LysR transcriptional regulatory family.</text>
</comment>
<sequence length="299" mass="32393">MTFEQLAIFVATAEREHLTQAAKALRLTPSAVSASIKALETFYRLKLFDRVGRGIQLTREGRVLLKEAKETLARVKATEAVLAELGNLKTGSLDVHASQTIANYWLPSRLLGFSAEYPGIKVNLAIGNTATVAAAVVSGDAELGFIEGELDEPLLAASTIASDKLVVVVSADETIEHGHDLGKLKWIMRERGSGTRSVLEQALKDLDIDPQSLDVRIVLPSNEALLSAVRQGGCVTALSQTIVSPFVVNGQLRVLDFDLPPRRFTLLRHKERHRSAPAGKFEAYCHVHLQDQGALTGGV</sequence>
<evidence type="ECO:0000256" key="1">
    <source>
        <dbReference type="ARBA" id="ARBA00009437"/>
    </source>
</evidence>
<keyword evidence="7" id="KW-1185">Reference proteome</keyword>
<dbReference type="InterPro" id="IPR036390">
    <property type="entry name" value="WH_DNA-bd_sf"/>
</dbReference>
<dbReference type="EMBL" id="QFBC01000009">
    <property type="protein sequence ID" value="PWE54650.1"/>
    <property type="molecule type" value="Genomic_DNA"/>
</dbReference>
<evidence type="ECO:0000256" key="3">
    <source>
        <dbReference type="ARBA" id="ARBA00023125"/>
    </source>
</evidence>
<proteinExistence type="inferred from homology"/>
<evidence type="ECO:0000313" key="7">
    <source>
        <dbReference type="Proteomes" id="UP000245252"/>
    </source>
</evidence>
<dbReference type="PROSITE" id="PS50931">
    <property type="entry name" value="HTH_LYSR"/>
    <property type="match status" value="1"/>
</dbReference>
<name>A0A2U2DN00_9HYPH</name>
<dbReference type="Pfam" id="PF00126">
    <property type="entry name" value="HTH_1"/>
    <property type="match status" value="1"/>
</dbReference>
<comment type="caution">
    <text evidence="6">The sequence shown here is derived from an EMBL/GenBank/DDBJ whole genome shotgun (WGS) entry which is preliminary data.</text>
</comment>
<dbReference type="InterPro" id="IPR036388">
    <property type="entry name" value="WH-like_DNA-bd_sf"/>
</dbReference>
<dbReference type="GO" id="GO:0000976">
    <property type="term" value="F:transcription cis-regulatory region binding"/>
    <property type="evidence" value="ECO:0007669"/>
    <property type="project" value="TreeGrafter"/>
</dbReference>
<dbReference type="SUPFAM" id="SSF46785">
    <property type="entry name" value="Winged helix' DNA-binding domain"/>
    <property type="match status" value="1"/>
</dbReference>
<gene>
    <name evidence="6" type="ORF">DEM27_19225</name>
</gene>
<dbReference type="AlphaFoldDB" id="A0A2U2DN00"/>
<dbReference type="Pfam" id="PF03466">
    <property type="entry name" value="LysR_substrate"/>
    <property type="match status" value="1"/>
</dbReference>
<keyword evidence="4" id="KW-0804">Transcription</keyword>
<evidence type="ECO:0000259" key="5">
    <source>
        <dbReference type="PROSITE" id="PS50931"/>
    </source>
</evidence>
<dbReference type="Gene3D" id="1.10.10.10">
    <property type="entry name" value="Winged helix-like DNA-binding domain superfamily/Winged helix DNA-binding domain"/>
    <property type="match status" value="1"/>
</dbReference>
<keyword evidence="3" id="KW-0238">DNA-binding</keyword>
<evidence type="ECO:0000256" key="2">
    <source>
        <dbReference type="ARBA" id="ARBA00023015"/>
    </source>
</evidence>
<dbReference type="PANTHER" id="PTHR30126:SF39">
    <property type="entry name" value="HTH-TYPE TRANSCRIPTIONAL REGULATOR CYSL"/>
    <property type="match status" value="1"/>
</dbReference>
<dbReference type="SUPFAM" id="SSF53850">
    <property type="entry name" value="Periplasmic binding protein-like II"/>
    <property type="match status" value="1"/>
</dbReference>
<dbReference type="Gene3D" id="3.40.190.290">
    <property type="match status" value="1"/>
</dbReference>